<dbReference type="InterPro" id="IPR036116">
    <property type="entry name" value="FN3_sf"/>
</dbReference>
<dbReference type="Gene3D" id="3.30.200.20">
    <property type="entry name" value="Phosphorylase Kinase, domain 1"/>
    <property type="match status" value="1"/>
</dbReference>
<dbReference type="AlphaFoldDB" id="A0A368FKU7"/>
<comment type="caution">
    <text evidence="6">The sequence shown here is derived from an EMBL/GenBank/DDBJ whole genome shotgun (WGS) entry which is preliminary data.</text>
</comment>
<feature type="binding site" evidence="3">
    <location>
        <position position="171"/>
    </location>
    <ligand>
        <name>ATP</name>
        <dbReference type="ChEBI" id="CHEBI:30616"/>
    </ligand>
</feature>
<dbReference type="PANTHER" id="PTHR13817:SF166">
    <property type="entry name" value="NEURONAL IGCAM-RELATED"/>
    <property type="match status" value="1"/>
</dbReference>
<dbReference type="SUPFAM" id="SSF49265">
    <property type="entry name" value="Fibronectin type III"/>
    <property type="match status" value="1"/>
</dbReference>
<organism evidence="6 7">
    <name type="scientific">Ancylostoma caninum</name>
    <name type="common">Dog hookworm</name>
    <dbReference type="NCBI Taxonomy" id="29170"/>
    <lineage>
        <taxon>Eukaryota</taxon>
        <taxon>Metazoa</taxon>
        <taxon>Ecdysozoa</taxon>
        <taxon>Nematoda</taxon>
        <taxon>Chromadorea</taxon>
        <taxon>Rhabditida</taxon>
        <taxon>Rhabditina</taxon>
        <taxon>Rhabditomorpha</taxon>
        <taxon>Strongyloidea</taxon>
        <taxon>Ancylostomatidae</taxon>
        <taxon>Ancylostomatinae</taxon>
        <taxon>Ancylostoma</taxon>
    </lineage>
</organism>
<evidence type="ECO:0000313" key="7">
    <source>
        <dbReference type="Proteomes" id="UP000252519"/>
    </source>
</evidence>
<dbReference type="PROSITE" id="PS00107">
    <property type="entry name" value="PROTEIN_KINASE_ATP"/>
    <property type="match status" value="1"/>
</dbReference>
<dbReference type="STRING" id="29170.A0A368FKU7"/>
<protein>
    <submittedName>
        <fullName evidence="6">Fibronectin type III domain protein</fullName>
    </submittedName>
</protein>
<evidence type="ECO:0000256" key="3">
    <source>
        <dbReference type="PROSITE-ProRule" id="PRU10141"/>
    </source>
</evidence>
<dbReference type="EMBL" id="JOJR01001288">
    <property type="protein sequence ID" value="RCN31490.1"/>
    <property type="molecule type" value="Genomic_DNA"/>
</dbReference>
<keyword evidence="1" id="KW-0677">Repeat</keyword>
<keyword evidence="3" id="KW-0067">ATP-binding</keyword>
<feature type="region of interest" description="Disordered" evidence="4">
    <location>
        <begin position="1"/>
        <end position="22"/>
    </location>
</feature>
<dbReference type="InterPro" id="IPR011009">
    <property type="entry name" value="Kinase-like_dom_sf"/>
</dbReference>
<dbReference type="GO" id="GO:0005524">
    <property type="term" value="F:ATP binding"/>
    <property type="evidence" value="ECO:0007669"/>
    <property type="project" value="UniProtKB-UniRule"/>
</dbReference>
<dbReference type="InterPro" id="IPR050964">
    <property type="entry name" value="Striated_Muscle_Regulatory"/>
</dbReference>
<keyword evidence="7" id="KW-1185">Reference proteome</keyword>
<dbReference type="InterPro" id="IPR003961">
    <property type="entry name" value="FN3_dom"/>
</dbReference>
<dbReference type="CDD" id="cd00063">
    <property type="entry name" value="FN3"/>
    <property type="match status" value="1"/>
</dbReference>
<dbReference type="Gene3D" id="2.60.40.10">
    <property type="entry name" value="Immunoglobulins"/>
    <property type="match status" value="1"/>
</dbReference>
<name>A0A368FKU7_ANCCA</name>
<evidence type="ECO:0000256" key="4">
    <source>
        <dbReference type="SAM" id="MobiDB-lite"/>
    </source>
</evidence>
<gene>
    <name evidence="6" type="ORF">ANCCAN_22716</name>
</gene>
<evidence type="ECO:0000313" key="6">
    <source>
        <dbReference type="EMBL" id="RCN31490.1"/>
    </source>
</evidence>
<feature type="domain" description="Fibronectin type-III" evidence="5">
    <location>
        <begin position="9"/>
        <end position="92"/>
    </location>
</feature>
<dbReference type="Proteomes" id="UP000252519">
    <property type="component" value="Unassembled WGS sequence"/>
</dbReference>
<keyword evidence="3" id="KW-0547">Nucleotide-binding</keyword>
<dbReference type="SUPFAM" id="SSF56112">
    <property type="entry name" value="Protein kinase-like (PK-like)"/>
    <property type="match status" value="1"/>
</dbReference>
<dbReference type="InterPro" id="IPR013783">
    <property type="entry name" value="Ig-like_fold"/>
</dbReference>
<evidence type="ECO:0000256" key="2">
    <source>
        <dbReference type="ARBA" id="ARBA00023157"/>
    </source>
</evidence>
<proteinExistence type="predicted"/>
<evidence type="ECO:0000259" key="5">
    <source>
        <dbReference type="PROSITE" id="PS50853"/>
    </source>
</evidence>
<keyword evidence="2" id="KW-1015">Disulfide bond</keyword>
<dbReference type="InterPro" id="IPR017441">
    <property type="entry name" value="Protein_kinase_ATP_BS"/>
</dbReference>
<reference evidence="6 7" key="1">
    <citation type="submission" date="2014-10" db="EMBL/GenBank/DDBJ databases">
        <title>Draft genome of the hookworm Ancylostoma caninum.</title>
        <authorList>
            <person name="Mitreva M."/>
        </authorList>
    </citation>
    <scope>NUCLEOTIDE SEQUENCE [LARGE SCALE GENOMIC DNA]</scope>
    <source>
        <strain evidence="6 7">Baltimore</strain>
    </source>
</reference>
<dbReference type="PANTHER" id="PTHR13817">
    <property type="entry name" value="TITIN"/>
    <property type="match status" value="1"/>
</dbReference>
<dbReference type="PROSITE" id="PS50853">
    <property type="entry name" value="FN3"/>
    <property type="match status" value="1"/>
</dbReference>
<accession>A0A368FKU7</accession>
<dbReference type="OrthoDB" id="2152335at2759"/>
<sequence length="197" mass="22491">MYTTDRPGPPGKPSVQDQNVDSVRLLWSAPMQDGGSPASEGVWTKKETTKQPFITLFNLTPEEMCIFRVKADNAFGQSDPSEESEPIYVKDVTRAVEEPKKRAAEEEEPEMIDYDRLDSRVDPSDHKLIDIHHLPNDLQAKYIICEELGQGAYGTVYRAIEKATGKTWAAKMIQVMQPRGFPSHMWRRHWLCLRSDL</sequence>
<dbReference type="SMART" id="SM00060">
    <property type="entry name" value="FN3"/>
    <property type="match status" value="1"/>
</dbReference>
<evidence type="ECO:0000256" key="1">
    <source>
        <dbReference type="ARBA" id="ARBA00022737"/>
    </source>
</evidence>